<dbReference type="InterPro" id="IPR044730">
    <property type="entry name" value="RNase_H-like_dom_plant"/>
</dbReference>
<dbReference type="Proteomes" id="UP001168877">
    <property type="component" value="Unassembled WGS sequence"/>
</dbReference>
<accession>A0AA39T3B1</accession>
<dbReference type="GO" id="GO:0003723">
    <property type="term" value="F:RNA binding"/>
    <property type="evidence" value="ECO:0007669"/>
    <property type="project" value="InterPro"/>
</dbReference>
<organism evidence="2 3">
    <name type="scientific">Acer saccharum</name>
    <name type="common">Sugar maple</name>
    <dbReference type="NCBI Taxonomy" id="4024"/>
    <lineage>
        <taxon>Eukaryota</taxon>
        <taxon>Viridiplantae</taxon>
        <taxon>Streptophyta</taxon>
        <taxon>Embryophyta</taxon>
        <taxon>Tracheophyta</taxon>
        <taxon>Spermatophyta</taxon>
        <taxon>Magnoliopsida</taxon>
        <taxon>eudicotyledons</taxon>
        <taxon>Gunneridae</taxon>
        <taxon>Pentapetalae</taxon>
        <taxon>rosids</taxon>
        <taxon>malvids</taxon>
        <taxon>Sapindales</taxon>
        <taxon>Sapindaceae</taxon>
        <taxon>Hippocastanoideae</taxon>
        <taxon>Acereae</taxon>
        <taxon>Acer</taxon>
    </lineage>
</organism>
<dbReference type="PANTHER" id="PTHR47926">
    <property type="entry name" value="PENTATRICOPEPTIDE REPEAT-CONTAINING PROTEIN"/>
    <property type="match status" value="1"/>
</dbReference>
<dbReference type="SUPFAM" id="SSF53098">
    <property type="entry name" value="Ribonuclease H-like"/>
    <property type="match status" value="1"/>
</dbReference>
<evidence type="ECO:0000313" key="3">
    <source>
        <dbReference type="Proteomes" id="UP001168877"/>
    </source>
</evidence>
<dbReference type="InterPro" id="IPR046960">
    <property type="entry name" value="PPR_At4g14850-like_plant"/>
</dbReference>
<dbReference type="InterPro" id="IPR012337">
    <property type="entry name" value="RNaseH-like_sf"/>
</dbReference>
<comment type="caution">
    <text evidence="2">The sequence shown here is derived from an EMBL/GenBank/DDBJ whole genome shotgun (WGS) entry which is preliminary data.</text>
</comment>
<dbReference type="EMBL" id="JAUESC010000003">
    <property type="protein sequence ID" value="KAK0600318.1"/>
    <property type="molecule type" value="Genomic_DNA"/>
</dbReference>
<name>A0AA39T3B1_ACESA</name>
<dbReference type="PANTHER" id="PTHR47926:SF341">
    <property type="entry name" value="PENTATRICOPEPTIDE REPEAT-CONTAINING PROTEIN"/>
    <property type="match status" value="1"/>
</dbReference>
<proteinExistence type="predicted"/>
<dbReference type="InterPro" id="IPR036397">
    <property type="entry name" value="RNaseH_sf"/>
</dbReference>
<dbReference type="GO" id="GO:0009451">
    <property type="term" value="P:RNA modification"/>
    <property type="evidence" value="ECO:0007669"/>
    <property type="project" value="InterPro"/>
</dbReference>
<protein>
    <recommendedName>
        <fullName evidence="1">RNase H type-1 domain-containing protein</fullName>
    </recommendedName>
</protein>
<dbReference type="AlphaFoldDB" id="A0AA39T3B1"/>
<dbReference type="Pfam" id="PF13456">
    <property type="entry name" value="RVT_3"/>
    <property type="match status" value="1"/>
</dbReference>
<dbReference type="CDD" id="cd06222">
    <property type="entry name" value="RNase_H_like"/>
    <property type="match status" value="1"/>
</dbReference>
<dbReference type="Gene3D" id="3.30.420.10">
    <property type="entry name" value="Ribonuclease H-like superfamily/Ribonuclease H"/>
    <property type="match status" value="1"/>
</dbReference>
<dbReference type="InterPro" id="IPR002156">
    <property type="entry name" value="RNaseH_domain"/>
</dbReference>
<feature type="domain" description="RNase H type-1" evidence="1">
    <location>
        <begin position="91"/>
        <end position="176"/>
    </location>
</feature>
<evidence type="ECO:0000313" key="2">
    <source>
        <dbReference type="EMBL" id="KAK0600318.1"/>
    </source>
</evidence>
<keyword evidence="3" id="KW-1185">Reference proteome</keyword>
<reference evidence="2" key="1">
    <citation type="journal article" date="2022" name="Plant J.">
        <title>Strategies of tolerance reflected in two North American maple genomes.</title>
        <authorList>
            <person name="McEvoy S.L."/>
            <person name="Sezen U.U."/>
            <person name="Trouern-Trend A."/>
            <person name="McMahon S.M."/>
            <person name="Schaberg P.G."/>
            <person name="Yang J."/>
            <person name="Wegrzyn J.L."/>
            <person name="Swenson N.G."/>
        </authorList>
    </citation>
    <scope>NUCLEOTIDE SEQUENCE</scope>
    <source>
        <strain evidence="2">NS2018</strain>
    </source>
</reference>
<evidence type="ECO:0000259" key="1">
    <source>
        <dbReference type="Pfam" id="PF13456"/>
    </source>
</evidence>
<sequence length="190" mass="21599">MVMMVENRTGDDGGKPNGDLATKFSEVESFIEEWKLTHNDLIWETVLWACKLHGNVEFGERVTEKLFELEPEVDSNIFAVREKWDDVAKAALWAEIKAILKACELVGSNSSLVGRPLIIRSDSKIAVRWARGESSEYGTHEIMMKEIHRWLEGFDQVVVEYCPRSSNSFADILAKKGLLSGTEEVYWSDL</sequence>
<dbReference type="GO" id="GO:0004523">
    <property type="term" value="F:RNA-DNA hybrid ribonuclease activity"/>
    <property type="evidence" value="ECO:0007669"/>
    <property type="project" value="InterPro"/>
</dbReference>
<gene>
    <name evidence="2" type="ORF">LWI29_013770</name>
</gene>
<reference evidence="2" key="2">
    <citation type="submission" date="2023-06" db="EMBL/GenBank/DDBJ databases">
        <authorList>
            <person name="Swenson N.G."/>
            <person name="Wegrzyn J.L."/>
            <person name="Mcevoy S.L."/>
        </authorList>
    </citation>
    <scope>NUCLEOTIDE SEQUENCE</scope>
    <source>
        <strain evidence="2">NS2018</strain>
        <tissue evidence="2">Leaf</tissue>
    </source>
</reference>